<comment type="caution">
    <text evidence="3">The sequence shown here is derived from an EMBL/GenBank/DDBJ whole genome shotgun (WGS) entry which is preliminary data.</text>
</comment>
<dbReference type="PANTHER" id="PTHR35037:SF3">
    <property type="entry name" value="C-TERMINAL REGION OF AIDA-LIKE PROTEIN"/>
    <property type="match status" value="1"/>
</dbReference>
<dbReference type="AlphaFoldDB" id="A0A7Z6QRA3"/>
<feature type="domain" description="Autotransporter" evidence="2">
    <location>
        <begin position="569"/>
        <end position="847"/>
    </location>
</feature>
<dbReference type="Proteomes" id="UP000255541">
    <property type="component" value="Unassembled WGS sequence"/>
</dbReference>
<dbReference type="EMBL" id="QRBA01000009">
    <property type="protein sequence ID" value="RDS90017.1"/>
    <property type="molecule type" value="Genomic_DNA"/>
</dbReference>
<evidence type="ECO:0000313" key="3">
    <source>
        <dbReference type="EMBL" id="RDS90017.1"/>
    </source>
</evidence>
<dbReference type="InterPro" id="IPR006315">
    <property type="entry name" value="OM_autotransptr_brl_dom"/>
</dbReference>
<gene>
    <name evidence="3" type="ORF">DL347_17625</name>
</gene>
<dbReference type="Gene3D" id="2.160.20.160">
    <property type="match status" value="1"/>
</dbReference>
<dbReference type="InterPro" id="IPR011050">
    <property type="entry name" value="Pectin_lyase_fold/virulence"/>
</dbReference>
<dbReference type="NCBIfam" id="TIGR01414">
    <property type="entry name" value="autotrans_barl"/>
    <property type="match status" value="1"/>
</dbReference>
<dbReference type="SUPFAM" id="SSF51126">
    <property type="entry name" value="Pectin lyase-like"/>
    <property type="match status" value="1"/>
</dbReference>
<evidence type="ECO:0000259" key="2">
    <source>
        <dbReference type="PROSITE" id="PS51208"/>
    </source>
</evidence>
<dbReference type="PROSITE" id="PS51208">
    <property type="entry name" value="AUTOTRANSPORTER"/>
    <property type="match status" value="1"/>
</dbReference>
<keyword evidence="1" id="KW-0732">Signal</keyword>
<dbReference type="Gene3D" id="2.160.20.20">
    <property type="match status" value="1"/>
</dbReference>
<dbReference type="Pfam" id="PF18883">
    <property type="entry name" value="AC_1"/>
    <property type="match status" value="1"/>
</dbReference>
<dbReference type="SMART" id="SM00869">
    <property type="entry name" value="Autotransporter"/>
    <property type="match status" value="1"/>
</dbReference>
<accession>A0A7Z6QRA3</accession>
<dbReference type="InterPro" id="IPR012332">
    <property type="entry name" value="Autotransporter_pectin_lyase_C"/>
</dbReference>
<dbReference type="InterPro" id="IPR036709">
    <property type="entry name" value="Autotransporte_beta_dom_sf"/>
</dbReference>
<dbReference type="InterPro" id="IPR005546">
    <property type="entry name" value="Autotransporte_beta"/>
</dbReference>
<evidence type="ECO:0000256" key="1">
    <source>
        <dbReference type="SAM" id="SignalP"/>
    </source>
</evidence>
<name>A0A7Z6QRA3_PSEFL</name>
<dbReference type="InterPro" id="IPR051551">
    <property type="entry name" value="Autotransporter_adhesion"/>
</dbReference>
<sequence>MRSRTLTLLYLIALATLTPASYGACTISNTAGDDLSSCDSGTAPGFTDNAGNNTLNISATGRITGNVTYGAGNDLVDVNGPSAGIDGNLNQDNGNNIFRLNLGSITGSVSQGSGADVAQISGGQAGAVSQGAGVDSFAMSGGRIALLAQGDGLDDFNMSGGIIDGAFEDGDRARMSGGTIGRVDMKLDNNRFDMSGGRIIGNLVTGFGNDTILISDSASVGGNISVSGGNDHVAVSGGDVNGQILLSFGNDKFEWTGGNLHSFVLLGAGDDTAVLQNLVSTQLAAAQLIDGGLGIDTLTLDNTKAGDPGLFPNWESIRLDNQSQLTLGGTLKLGDSATGTGSLSIDGTSELLIGTGVIDPFTAGQRVNVTNSGTLNMTTGNTRTSDTLTINGNYTGDNGRLALQSALGADDSPSDKLIINQGTLAGTTAISVTNLGGAGAATLQDGIQVVQALNGASGSGNAFTLAGPVSAGAYNYYLFKGGVTAGTAENYYLRSTIPVVPPDPVIIVPLPVPVPGEPPLPPNPDIKPIPIYRPEVPIYAALFPAAQQLVQGMLGTFHQRMGDQSQQLHTGPFTSGWGRTYGNSTRQSFTGTVSPSLDSSVTGFQVGTDLYASTYDNGLTQRSGFFVGHSTLKGNVKGFNDGWQDKDAGKTTLRGDSLGVYWTLIGANQAYLDLVLMGTRFDGNNESDRGVKMDTRGHNVTASAEVGWPFAGMGNWVVEAQAQLIVGKTRLDKQNDGISDVSYDADTTVTSRLGVRLRGDYQVRSMPLQPYVRANVWHTSAGQNTVTFNDVTAIDTEQKSTTLDLSAGATLKVATGISLYGEVGYNRNLDSNTFNGRQGTIGLRMEF</sequence>
<dbReference type="InterPro" id="IPR043990">
    <property type="entry name" value="AC_1"/>
</dbReference>
<dbReference type="CDD" id="cd01344">
    <property type="entry name" value="PL2_Passenger_AT"/>
    <property type="match status" value="1"/>
</dbReference>
<evidence type="ECO:0000313" key="4">
    <source>
        <dbReference type="Proteomes" id="UP000255541"/>
    </source>
</evidence>
<organism evidence="3 4">
    <name type="scientific">Pseudomonas fluorescens</name>
    <dbReference type="NCBI Taxonomy" id="294"/>
    <lineage>
        <taxon>Bacteria</taxon>
        <taxon>Pseudomonadati</taxon>
        <taxon>Pseudomonadota</taxon>
        <taxon>Gammaproteobacteria</taxon>
        <taxon>Pseudomonadales</taxon>
        <taxon>Pseudomonadaceae</taxon>
        <taxon>Pseudomonas</taxon>
    </lineage>
</organism>
<feature type="chain" id="PRO_5031157589" evidence="1">
    <location>
        <begin position="24"/>
        <end position="847"/>
    </location>
</feature>
<reference evidence="3 4" key="1">
    <citation type="submission" date="2018-07" db="EMBL/GenBank/DDBJ databases">
        <title>Draft Genome Sequence of Pseudomonas fluorescens AHK-1 associated with canker disease of kiwifruit.</title>
        <authorList>
            <person name="Wu Z."/>
        </authorList>
    </citation>
    <scope>NUCLEOTIDE SEQUENCE [LARGE SCALE GENOMIC DNA]</scope>
    <source>
        <strain evidence="3 4">AHK-1</strain>
    </source>
</reference>
<protein>
    <submittedName>
        <fullName evidence="3">Autotransporter outer membrane beta-barrel domain-containing protein</fullName>
    </submittedName>
</protein>
<dbReference type="RefSeq" id="WP_115487435.1">
    <property type="nucleotide sequence ID" value="NZ_QRBA01000009.1"/>
</dbReference>
<dbReference type="Gene3D" id="2.40.128.130">
    <property type="entry name" value="Autotransporter beta-domain"/>
    <property type="match status" value="1"/>
</dbReference>
<dbReference type="PANTHER" id="PTHR35037">
    <property type="entry name" value="C-TERMINAL REGION OF AIDA-LIKE PROTEIN"/>
    <property type="match status" value="1"/>
</dbReference>
<proteinExistence type="predicted"/>
<dbReference type="Pfam" id="PF03797">
    <property type="entry name" value="Autotransporter"/>
    <property type="match status" value="1"/>
</dbReference>
<dbReference type="SUPFAM" id="SSF103515">
    <property type="entry name" value="Autotransporter"/>
    <property type="match status" value="1"/>
</dbReference>
<dbReference type="GO" id="GO:0019867">
    <property type="term" value="C:outer membrane"/>
    <property type="evidence" value="ECO:0007669"/>
    <property type="project" value="InterPro"/>
</dbReference>
<feature type="signal peptide" evidence="1">
    <location>
        <begin position="1"/>
        <end position="23"/>
    </location>
</feature>